<name>A0A5J6DD44_9ADEN</name>
<evidence type="ECO:0000313" key="2">
    <source>
        <dbReference type="Proteomes" id="UP000680608"/>
    </source>
</evidence>
<accession>A0A5J6DD44</accession>
<dbReference type="EMBL" id="MK695679">
    <property type="protein sequence ID" value="QER78614.1"/>
    <property type="molecule type" value="Genomic_DNA"/>
</dbReference>
<keyword evidence="2" id="KW-1185">Reference proteome</keyword>
<sequence length="237" mass="27508">MEMKKEFIKDHSICELYNKMPLTWWLQADTHIDEENPRHLDLALTLQAYALEKKTEDYKVTINIHKEIEPELNFIFDSQIDNWLSASMVKTVVFTTGKGDILLRQLFATAATSFVEAEQAGVALRNTLENGYRQQFGDLIYPGWIKVSMLAHQNFQALPTIRTDVNKPMVLLIATEDAPKYAEISGGFLKDCIFHLRDYGVKEVQQELTEYYDLNPILQEIEDMDDEPLTRVFDYFD</sequence>
<protein>
    <submittedName>
        <fullName evidence="1">Uncharacterized protein</fullName>
    </submittedName>
</protein>
<reference evidence="1 2" key="1">
    <citation type="submission" date="2019-03" db="EMBL/GenBank/DDBJ databases">
        <title>Histologic, ultrastructural, and complete genome sequence of a siadenovirus in a Pacific parrotlet (Forpus coelestis).</title>
        <authorList>
            <person name="Gregory C.R."/>
            <person name="Nilsen R.A."/>
            <person name="Linn S.C."/>
            <person name="Hokamp J.A."/>
            <person name="Cianciolo R.E."/>
            <person name="Ritchie B.W."/>
        </authorList>
    </citation>
    <scope>NUCLEOTIDE SEQUENCE [LARGE SCALE GENOMIC DNA]</scope>
    <source>
        <strain evidence="1">IDL19-3602</strain>
    </source>
</reference>
<evidence type="ECO:0000313" key="1">
    <source>
        <dbReference type="EMBL" id="QER78614.1"/>
    </source>
</evidence>
<proteinExistence type="predicted"/>
<dbReference type="Proteomes" id="UP000680608">
    <property type="component" value="Segment"/>
</dbReference>
<organism evidence="1 2">
    <name type="scientific">Psittacine adenovirus 5</name>
    <dbReference type="NCBI Taxonomy" id="2499624"/>
    <lineage>
        <taxon>Viruses</taxon>
        <taxon>Varidnaviria</taxon>
        <taxon>Bamfordvirae</taxon>
        <taxon>Preplasmiviricota</taxon>
        <taxon>Polisuviricotina</taxon>
        <taxon>Pharingeaviricetes</taxon>
        <taxon>Rowavirales</taxon>
        <taxon>Adenoviridae</taxon>
        <taxon>Siadenovirus</taxon>
        <taxon>Siadenovirus viridis</taxon>
        <taxon>Psittacine siadenovirus D</taxon>
    </lineage>
</organism>